<evidence type="ECO:0008006" key="4">
    <source>
        <dbReference type="Google" id="ProtNLM"/>
    </source>
</evidence>
<accession>A0A9P8VI01</accession>
<feature type="compositionally biased region" description="Polar residues" evidence="1">
    <location>
        <begin position="75"/>
        <end position="117"/>
    </location>
</feature>
<name>A0A9P8VI01_9PEZI</name>
<evidence type="ECO:0000313" key="3">
    <source>
        <dbReference type="Proteomes" id="UP000770015"/>
    </source>
</evidence>
<feature type="region of interest" description="Disordered" evidence="1">
    <location>
        <begin position="72"/>
        <end position="117"/>
    </location>
</feature>
<dbReference type="EMBL" id="JAGSXJ010000005">
    <property type="protein sequence ID" value="KAH6691510.1"/>
    <property type="molecule type" value="Genomic_DNA"/>
</dbReference>
<dbReference type="Proteomes" id="UP000770015">
    <property type="component" value="Unassembled WGS sequence"/>
</dbReference>
<reference evidence="2" key="1">
    <citation type="journal article" date="2021" name="Nat. Commun.">
        <title>Genetic determinants of endophytism in the Arabidopsis root mycobiome.</title>
        <authorList>
            <person name="Mesny F."/>
            <person name="Miyauchi S."/>
            <person name="Thiergart T."/>
            <person name="Pickel B."/>
            <person name="Atanasova L."/>
            <person name="Karlsson M."/>
            <person name="Huettel B."/>
            <person name="Barry K.W."/>
            <person name="Haridas S."/>
            <person name="Chen C."/>
            <person name="Bauer D."/>
            <person name="Andreopoulos W."/>
            <person name="Pangilinan J."/>
            <person name="LaButti K."/>
            <person name="Riley R."/>
            <person name="Lipzen A."/>
            <person name="Clum A."/>
            <person name="Drula E."/>
            <person name="Henrissat B."/>
            <person name="Kohler A."/>
            <person name="Grigoriev I.V."/>
            <person name="Martin F.M."/>
            <person name="Hacquard S."/>
        </authorList>
    </citation>
    <scope>NUCLEOTIDE SEQUENCE</scope>
    <source>
        <strain evidence="2">MPI-SDFR-AT-0117</strain>
    </source>
</reference>
<comment type="caution">
    <text evidence="2">The sequence shown here is derived from an EMBL/GenBank/DDBJ whole genome shotgun (WGS) entry which is preliminary data.</text>
</comment>
<proteinExistence type="predicted"/>
<evidence type="ECO:0000256" key="1">
    <source>
        <dbReference type="SAM" id="MobiDB-lite"/>
    </source>
</evidence>
<sequence>MFYDCYGNRAELEVAKQIIRDTLQRDPNAPIVPPPEPSIWNGYAPPIHSPTTAPATRSPLAVVHGPRLPEGYRLSGSTLPNSVTSVQTSEEQDRTTLNTPASMNTTTPASITLNTPAHNPAYGVRPVNYVEPPMLPRPLPAPPIFDPAAFPARTIEEVIHSFKSLMQRSSAGWTPEFGIGLPRDHIGTLKEFDHQWVLNRKAAEKVRNEMQGQLLASVMQSRKALQKHTTNNDRNVIHMLAPISFDDKARIVDIRAGSAFWGRSLAYTHSRAQVFSADEYHRMDERELQKSSSQRIIVPMDVSLSWNNMPSHVHLIRIGDGICHFPDKVALFGLIHERLLPGGFLELQFLEPIVRNNNDGDVATNNPLNMLFQLLCGDAPEDLRDFSGSAVAKVALEGAGFEDVEISRSRAFIGPYASGTSYDRAAASLLREALSRYAGHIGDMPLRLARGMMQREAAALLQHVRETLSQTGRFHMRFVCIVARKAERA</sequence>
<protein>
    <recommendedName>
        <fullName evidence="4">Methyltransferase domain-containing protein</fullName>
    </recommendedName>
</protein>
<dbReference type="AlphaFoldDB" id="A0A9P8VI01"/>
<dbReference type="Gene3D" id="3.40.50.150">
    <property type="entry name" value="Vaccinia Virus protein VP39"/>
    <property type="match status" value="1"/>
</dbReference>
<evidence type="ECO:0000313" key="2">
    <source>
        <dbReference type="EMBL" id="KAH6691510.1"/>
    </source>
</evidence>
<dbReference type="SUPFAM" id="SSF53335">
    <property type="entry name" value="S-adenosyl-L-methionine-dependent methyltransferases"/>
    <property type="match status" value="1"/>
</dbReference>
<dbReference type="OrthoDB" id="4828150at2759"/>
<dbReference type="InterPro" id="IPR029063">
    <property type="entry name" value="SAM-dependent_MTases_sf"/>
</dbReference>
<gene>
    <name evidence="2" type="ORF">F5X68DRAFT_229364</name>
</gene>
<organism evidence="2 3">
    <name type="scientific">Plectosphaerella plurivora</name>
    <dbReference type="NCBI Taxonomy" id="936078"/>
    <lineage>
        <taxon>Eukaryota</taxon>
        <taxon>Fungi</taxon>
        <taxon>Dikarya</taxon>
        <taxon>Ascomycota</taxon>
        <taxon>Pezizomycotina</taxon>
        <taxon>Sordariomycetes</taxon>
        <taxon>Hypocreomycetidae</taxon>
        <taxon>Glomerellales</taxon>
        <taxon>Plectosphaerellaceae</taxon>
        <taxon>Plectosphaerella</taxon>
    </lineage>
</organism>
<keyword evidence="3" id="KW-1185">Reference proteome</keyword>